<dbReference type="InterPro" id="IPR013830">
    <property type="entry name" value="SGNH_hydro"/>
</dbReference>
<comment type="caution">
    <text evidence="3">The sequence shown here is derived from an EMBL/GenBank/DDBJ whole genome shotgun (WGS) entry which is preliminary data.</text>
</comment>
<dbReference type="Gene3D" id="3.40.50.1110">
    <property type="entry name" value="SGNH hydrolase"/>
    <property type="match status" value="1"/>
</dbReference>
<dbReference type="InterPro" id="IPR051532">
    <property type="entry name" value="Ester_Hydrolysis_Enzymes"/>
</dbReference>
<proteinExistence type="predicted"/>
<evidence type="ECO:0000259" key="2">
    <source>
        <dbReference type="Pfam" id="PF13472"/>
    </source>
</evidence>
<evidence type="ECO:0000313" key="3">
    <source>
        <dbReference type="EMBL" id="MFE8702102.1"/>
    </source>
</evidence>
<keyword evidence="1" id="KW-0732">Signal</keyword>
<dbReference type="PANTHER" id="PTHR30383">
    <property type="entry name" value="THIOESTERASE 1/PROTEASE 1/LYSOPHOSPHOLIPASE L1"/>
    <property type="match status" value="1"/>
</dbReference>
<dbReference type="Pfam" id="PF13472">
    <property type="entry name" value="Lipase_GDSL_2"/>
    <property type="match status" value="1"/>
</dbReference>
<dbReference type="RefSeq" id="WP_389362067.1">
    <property type="nucleotide sequence ID" value="NZ_JBIACK010000008.1"/>
</dbReference>
<keyword evidence="4" id="KW-1185">Reference proteome</keyword>
<sequence length="285" mass="32678">MKKLFTSLTLCSIMLTSCAQSSAQPVFVYSGDYNKNRDSGLSLKSDIPVDFVPEDYKIVSIGDSLTQGVGDSTKRGGYLPYLEEHLEKEKGVKDAQFLNFGVSGNRTSQLLKRLDKDEVKEAIGNTDMVIITIGGNDIMKVVRENFTTLDLSDFDKQRKVYEQNLISILDLIRAENPQTTIILVGLYNPFSKWFANVKELDMIMEGWNEKSKAILSMYEETYFVDIAETFKTTEENLLYKDYFHPNDKGYELMALKVYEILRKQALPTLSETKYALRKEENYYNE</sequence>
<dbReference type="PROSITE" id="PS51257">
    <property type="entry name" value="PROKAR_LIPOPROTEIN"/>
    <property type="match status" value="1"/>
</dbReference>
<dbReference type="EMBL" id="JBIACK010000008">
    <property type="protein sequence ID" value="MFE8702102.1"/>
    <property type="molecule type" value="Genomic_DNA"/>
</dbReference>
<evidence type="ECO:0000313" key="4">
    <source>
        <dbReference type="Proteomes" id="UP001601059"/>
    </source>
</evidence>
<dbReference type="SUPFAM" id="SSF52266">
    <property type="entry name" value="SGNH hydrolase"/>
    <property type="match status" value="1"/>
</dbReference>
<dbReference type="InterPro" id="IPR036514">
    <property type="entry name" value="SGNH_hydro_sf"/>
</dbReference>
<protein>
    <submittedName>
        <fullName evidence="3">SGNH/GDSL hydrolase family protein</fullName>
    </submittedName>
</protein>
<keyword evidence="3" id="KW-0378">Hydrolase</keyword>
<accession>A0ABW6KD59</accession>
<dbReference type="CDD" id="cd04506">
    <property type="entry name" value="SGNH_hydrolase_YpmR_like"/>
    <property type="match status" value="1"/>
</dbReference>
<organism evidence="3 4">
    <name type="scientific">Cytobacillus spartinae</name>
    <dbReference type="NCBI Taxonomy" id="3299023"/>
    <lineage>
        <taxon>Bacteria</taxon>
        <taxon>Bacillati</taxon>
        <taxon>Bacillota</taxon>
        <taxon>Bacilli</taxon>
        <taxon>Bacillales</taxon>
        <taxon>Bacillaceae</taxon>
        <taxon>Cytobacillus</taxon>
    </lineage>
</organism>
<feature type="domain" description="SGNH hydrolase-type esterase" evidence="2">
    <location>
        <begin position="61"/>
        <end position="252"/>
    </location>
</feature>
<evidence type="ECO:0000256" key="1">
    <source>
        <dbReference type="SAM" id="SignalP"/>
    </source>
</evidence>
<reference evidence="3 4" key="1">
    <citation type="submission" date="2024-08" db="EMBL/GenBank/DDBJ databases">
        <title>Two novel Cytobacillus novel species.</title>
        <authorList>
            <person name="Liu G."/>
        </authorList>
    </citation>
    <scope>NUCLEOTIDE SEQUENCE [LARGE SCALE GENOMIC DNA]</scope>
    <source>
        <strain evidence="3 4">FJAT-54145</strain>
    </source>
</reference>
<dbReference type="Proteomes" id="UP001601059">
    <property type="component" value="Unassembled WGS sequence"/>
</dbReference>
<feature type="chain" id="PRO_5046009120" evidence="1">
    <location>
        <begin position="24"/>
        <end position="285"/>
    </location>
</feature>
<name>A0ABW6KD59_9BACI</name>
<dbReference type="PANTHER" id="PTHR30383:SF27">
    <property type="entry name" value="SPORE GERMINATION LIPASE LIPC"/>
    <property type="match status" value="1"/>
</dbReference>
<feature type="signal peptide" evidence="1">
    <location>
        <begin position="1"/>
        <end position="23"/>
    </location>
</feature>
<gene>
    <name evidence="3" type="ORF">ACFYKX_16005</name>
</gene>
<dbReference type="GO" id="GO:0016787">
    <property type="term" value="F:hydrolase activity"/>
    <property type="evidence" value="ECO:0007669"/>
    <property type="project" value="UniProtKB-KW"/>
</dbReference>